<dbReference type="EMBL" id="VIGB01000003">
    <property type="protein sequence ID" value="TQF07752.1"/>
    <property type="molecule type" value="Genomic_DNA"/>
</dbReference>
<dbReference type="CDD" id="cd04179">
    <property type="entry name" value="DPM_DPG-synthase_like"/>
    <property type="match status" value="1"/>
</dbReference>
<dbReference type="InterPro" id="IPR001173">
    <property type="entry name" value="Glyco_trans_2-like"/>
</dbReference>
<feature type="region of interest" description="Disordered" evidence="2">
    <location>
        <begin position="272"/>
        <end position="302"/>
    </location>
</feature>
<dbReference type="InterPro" id="IPR050256">
    <property type="entry name" value="Glycosyltransferase_2"/>
</dbReference>
<name>A0A540WFL6_9ACTN</name>
<organism evidence="4 5">
    <name type="scientific">Kitasatospora acidiphila</name>
    <dbReference type="NCBI Taxonomy" id="2567942"/>
    <lineage>
        <taxon>Bacteria</taxon>
        <taxon>Bacillati</taxon>
        <taxon>Actinomycetota</taxon>
        <taxon>Actinomycetes</taxon>
        <taxon>Kitasatosporales</taxon>
        <taxon>Streptomycetaceae</taxon>
        <taxon>Kitasatospora</taxon>
    </lineage>
</organism>
<comment type="similarity">
    <text evidence="1">Belongs to the glycosyltransferase 2 family.</text>
</comment>
<evidence type="ECO:0000313" key="5">
    <source>
        <dbReference type="Proteomes" id="UP000319103"/>
    </source>
</evidence>
<dbReference type="PANTHER" id="PTHR48090">
    <property type="entry name" value="UNDECAPRENYL-PHOSPHATE 4-DEOXY-4-FORMAMIDO-L-ARABINOSE TRANSFERASE-RELATED"/>
    <property type="match status" value="1"/>
</dbReference>
<dbReference type="AlphaFoldDB" id="A0A540WFL6"/>
<dbReference type="InterPro" id="IPR029044">
    <property type="entry name" value="Nucleotide-diphossugar_trans"/>
</dbReference>
<comment type="caution">
    <text evidence="4">The sequence shown here is derived from an EMBL/GenBank/DDBJ whole genome shotgun (WGS) entry which is preliminary data.</text>
</comment>
<feature type="domain" description="Glycosyltransferase 2-like" evidence="3">
    <location>
        <begin position="31"/>
        <end position="155"/>
    </location>
</feature>
<dbReference type="PANTHER" id="PTHR48090:SF7">
    <property type="entry name" value="RFBJ PROTEIN"/>
    <property type="match status" value="1"/>
</dbReference>
<evidence type="ECO:0000259" key="3">
    <source>
        <dbReference type="Pfam" id="PF00535"/>
    </source>
</evidence>
<evidence type="ECO:0000256" key="2">
    <source>
        <dbReference type="SAM" id="MobiDB-lite"/>
    </source>
</evidence>
<dbReference type="SUPFAM" id="SSF53448">
    <property type="entry name" value="Nucleotide-diphospho-sugar transferases"/>
    <property type="match status" value="1"/>
</dbReference>
<sequence length="302" mass="32380">MADGTGALRGAAGRRLRSGRAWSGEGPVKLSLLMPAYNEEETIAAVAEALLSQDYPFEIELIIVDDGSSDRTPLHIAQIDDPRVITYRHPRNFGKGAALLTAAQLASGTHVLPFDADLEYAPADIPRLVEPVLAGRCDVVYGARLFGANTVYQSYRFAMGNKMTTLAANVLFDAHLADMHTCLKLVPLGLFRALRLQDTGFGLDSELTARLLRLGIRPFEVPISYHSRSHNEGKKLTWRDGFGCLVTLGRVRFGRGPRSMAELLDAATDAADAAGNGPSAVHENRPAAVGAPSDEQASSGVA</sequence>
<dbReference type="GO" id="GO:0016740">
    <property type="term" value="F:transferase activity"/>
    <property type="evidence" value="ECO:0007669"/>
    <property type="project" value="UniProtKB-KW"/>
</dbReference>
<keyword evidence="4" id="KW-0808">Transferase</keyword>
<gene>
    <name evidence="4" type="ORF">E6W39_34375</name>
</gene>
<dbReference type="Gene3D" id="3.90.550.10">
    <property type="entry name" value="Spore Coat Polysaccharide Biosynthesis Protein SpsA, Chain A"/>
    <property type="match status" value="1"/>
</dbReference>
<evidence type="ECO:0000313" key="4">
    <source>
        <dbReference type="EMBL" id="TQF07752.1"/>
    </source>
</evidence>
<dbReference type="Proteomes" id="UP000319103">
    <property type="component" value="Unassembled WGS sequence"/>
</dbReference>
<proteinExistence type="inferred from homology"/>
<dbReference type="OrthoDB" id="9763050at2"/>
<protein>
    <submittedName>
        <fullName evidence="4">Glycosyltransferase family 2 protein</fullName>
    </submittedName>
</protein>
<keyword evidence="5" id="KW-1185">Reference proteome</keyword>
<dbReference type="Pfam" id="PF00535">
    <property type="entry name" value="Glycos_transf_2"/>
    <property type="match status" value="1"/>
</dbReference>
<accession>A0A540WFL6</accession>
<evidence type="ECO:0000256" key="1">
    <source>
        <dbReference type="ARBA" id="ARBA00006739"/>
    </source>
</evidence>
<reference evidence="4 5" key="1">
    <citation type="submission" date="2019-06" db="EMBL/GenBank/DDBJ databases">
        <title>Description of Kitasatospora acidophila sp. nov. isolated from pine grove soil, and reclassification of Streptomyces novaecaesareae to Kitasatospora novaeceasareae comb. nov.</title>
        <authorList>
            <person name="Kim M.J."/>
        </authorList>
    </citation>
    <scope>NUCLEOTIDE SEQUENCE [LARGE SCALE GENOMIC DNA]</scope>
    <source>
        <strain evidence="4 5">MMS16-CNU292</strain>
    </source>
</reference>